<comment type="pathway">
    <text evidence="2">Secondary metabolite biosynthesis.</text>
</comment>
<protein>
    <recommendedName>
        <fullName evidence="12">Cytochrome P450</fullName>
    </recommendedName>
</protein>
<organism evidence="10 11">
    <name type="scientific">Hohenbuehelia grisea</name>
    <dbReference type="NCBI Taxonomy" id="104357"/>
    <lineage>
        <taxon>Eukaryota</taxon>
        <taxon>Fungi</taxon>
        <taxon>Dikarya</taxon>
        <taxon>Basidiomycota</taxon>
        <taxon>Agaricomycotina</taxon>
        <taxon>Agaricomycetes</taxon>
        <taxon>Agaricomycetidae</taxon>
        <taxon>Agaricales</taxon>
        <taxon>Pleurotineae</taxon>
        <taxon>Pleurotaceae</taxon>
        <taxon>Hohenbuehelia</taxon>
    </lineage>
</organism>
<dbReference type="InterPro" id="IPR002401">
    <property type="entry name" value="Cyt_P450_E_grp-I"/>
</dbReference>
<dbReference type="Pfam" id="PF00067">
    <property type="entry name" value="p450"/>
    <property type="match status" value="1"/>
</dbReference>
<keyword evidence="7 9" id="KW-0408">Iron</keyword>
<dbReference type="PRINTS" id="PR00463">
    <property type="entry name" value="EP450I"/>
</dbReference>
<dbReference type="InterPro" id="IPR050364">
    <property type="entry name" value="Cytochrome_P450_fung"/>
</dbReference>
<keyword evidence="11" id="KW-1185">Reference proteome</keyword>
<evidence type="ECO:0008006" key="12">
    <source>
        <dbReference type="Google" id="ProtNLM"/>
    </source>
</evidence>
<evidence type="ECO:0000256" key="4">
    <source>
        <dbReference type="ARBA" id="ARBA00022617"/>
    </source>
</evidence>
<evidence type="ECO:0000256" key="5">
    <source>
        <dbReference type="ARBA" id="ARBA00022723"/>
    </source>
</evidence>
<dbReference type="EMBL" id="JASNQZ010000007">
    <property type="protein sequence ID" value="KAL0954893.1"/>
    <property type="molecule type" value="Genomic_DNA"/>
</dbReference>
<evidence type="ECO:0000256" key="6">
    <source>
        <dbReference type="ARBA" id="ARBA00023002"/>
    </source>
</evidence>
<gene>
    <name evidence="10" type="ORF">HGRIS_003826</name>
</gene>
<dbReference type="PANTHER" id="PTHR46300:SF7">
    <property type="entry name" value="P450, PUTATIVE (EUROFUNG)-RELATED"/>
    <property type="match status" value="1"/>
</dbReference>
<proteinExistence type="inferred from homology"/>
<comment type="cofactor">
    <cofactor evidence="1">
        <name>heme</name>
        <dbReference type="ChEBI" id="CHEBI:30413"/>
    </cofactor>
</comment>
<evidence type="ECO:0000313" key="10">
    <source>
        <dbReference type="EMBL" id="KAL0954893.1"/>
    </source>
</evidence>
<dbReference type="InterPro" id="IPR017972">
    <property type="entry name" value="Cyt_P450_CS"/>
</dbReference>
<dbReference type="PROSITE" id="PS00086">
    <property type="entry name" value="CYTOCHROME_P450"/>
    <property type="match status" value="1"/>
</dbReference>
<sequence length="338" mass="38323">MGWDFCFAFREADSVWKEQRKLFYEYFRPDRARQYSDAQRTETHAFLRRLLNSPQDFLEHTHHLFGSALTKLVYGIAVKESKDPYVEVAEEAVAGLSKAIHPGKYLVDIFPALKHIPVWMPGAGFRKTGIYFAALNEKLVKAPFEAAEASIAKGEMVESIVADMVSKLSSDPVLRAEQRKMEMHVAATAYAAGADTTVAAVQTFFLLMAMHPEVQKRAQAELDTFLGVDPDRLPDFSDRGTLPYIEALVSELLRWNLVVPASIPHASVEDDLYEEYFIPKGTLIIANVWTLSRDPIMYPEPDKFIPERFLKNGVINNNIRDPRTLIFGFGRRICPGRH</sequence>
<evidence type="ECO:0000256" key="2">
    <source>
        <dbReference type="ARBA" id="ARBA00005179"/>
    </source>
</evidence>
<accession>A0ABR3JHS2</accession>
<evidence type="ECO:0000256" key="9">
    <source>
        <dbReference type="RuleBase" id="RU000461"/>
    </source>
</evidence>
<dbReference type="InterPro" id="IPR001128">
    <property type="entry name" value="Cyt_P450"/>
</dbReference>
<evidence type="ECO:0000256" key="1">
    <source>
        <dbReference type="ARBA" id="ARBA00001971"/>
    </source>
</evidence>
<comment type="similarity">
    <text evidence="3 9">Belongs to the cytochrome P450 family.</text>
</comment>
<dbReference type="InterPro" id="IPR036396">
    <property type="entry name" value="Cyt_P450_sf"/>
</dbReference>
<comment type="caution">
    <text evidence="10">The sequence shown here is derived from an EMBL/GenBank/DDBJ whole genome shotgun (WGS) entry which is preliminary data.</text>
</comment>
<evidence type="ECO:0000256" key="8">
    <source>
        <dbReference type="ARBA" id="ARBA00023033"/>
    </source>
</evidence>
<keyword evidence="5 9" id="KW-0479">Metal-binding</keyword>
<name>A0ABR3JHS2_9AGAR</name>
<reference evidence="11" key="1">
    <citation type="submission" date="2024-06" db="EMBL/GenBank/DDBJ databases">
        <title>Multi-omics analyses provide insights into the biosynthesis of the anticancer antibiotic pleurotin in Hohenbuehelia grisea.</title>
        <authorList>
            <person name="Weaver J.A."/>
            <person name="Alberti F."/>
        </authorList>
    </citation>
    <scope>NUCLEOTIDE SEQUENCE [LARGE SCALE GENOMIC DNA]</scope>
    <source>
        <strain evidence="11">T-177</strain>
    </source>
</reference>
<keyword evidence="4 9" id="KW-0349">Heme</keyword>
<dbReference type="PANTHER" id="PTHR46300">
    <property type="entry name" value="P450, PUTATIVE (EUROFUNG)-RELATED-RELATED"/>
    <property type="match status" value="1"/>
</dbReference>
<dbReference type="Gene3D" id="1.10.630.10">
    <property type="entry name" value="Cytochrome P450"/>
    <property type="match status" value="1"/>
</dbReference>
<evidence type="ECO:0000256" key="3">
    <source>
        <dbReference type="ARBA" id="ARBA00010617"/>
    </source>
</evidence>
<dbReference type="SUPFAM" id="SSF48264">
    <property type="entry name" value="Cytochrome P450"/>
    <property type="match status" value="1"/>
</dbReference>
<evidence type="ECO:0000256" key="7">
    <source>
        <dbReference type="ARBA" id="ARBA00023004"/>
    </source>
</evidence>
<keyword evidence="6 9" id="KW-0560">Oxidoreductase</keyword>
<evidence type="ECO:0000313" key="11">
    <source>
        <dbReference type="Proteomes" id="UP001556367"/>
    </source>
</evidence>
<keyword evidence="8 9" id="KW-0503">Monooxygenase</keyword>
<dbReference type="Proteomes" id="UP001556367">
    <property type="component" value="Unassembled WGS sequence"/>
</dbReference>